<dbReference type="AlphaFoldDB" id="A0A5J4UXD0"/>
<evidence type="ECO:0000313" key="2">
    <source>
        <dbReference type="Proteomes" id="UP000324800"/>
    </source>
</evidence>
<reference evidence="1 2" key="1">
    <citation type="submission" date="2019-03" db="EMBL/GenBank/DDBJ databases">
        <title>Single cell metagenomics reveals metabolic interactions within the superorganism composed of flagellate Streblomastix strix and complex community of Bacteroidetes bacteria on its surface.</title>
        <authorList>
            <person name="Treitli S.C."/>
            <person name="Kolisko M."/>
            <person name="Husnik F."/>
            <person name="Keeling P."/>
            <person name="Hampl V."/>
        </authorList>
    </citation>
    <scope>NUCLEOTIDE SEQUENCE [LARGE SCALE GENOMIC DNA]</scope>
    <source>
        <strain evidence="1">ST1C</strain>
    </source>
</reference>
<dbReference type="Proteomes" id="UP000324800">
    <property type="component" value="Unassembled WGS sequence"/>
</dbReference>
<gene>
    <name evidence="1" type="ORF">EZS28_029324</name>
</gene>
<evidence type="ECO:0000313" key="1">
    <source>
        <dbReference type="EMBL" id="KAA6375149.1"/>
    </source>
</evidence>
<proteinExistence type="predicted"/>
<accession>A0A5J4UXD0</accession>
<dbReference type="EMBL" id="SNRW01011443">
    <property type="protein sequence ID" value="KAA6375149.1"/>
    <property type="molecule type" value="Genomic_DNA"/>
</dbReference>
<protein>
    <submittedName>
        <fullName evidence="1">Uncharacterized protein</fullName>
    </submittedName>
</protein>
<organism evidence="1 2">
    <name type="scientific">Streblomastix strix</name>
    <dbReference type="NCBI Taxonomy" id="222440"/>
    <lineage>
        <taxon>Eukaryota</taxon>
        <taxon>Metamonada</taxon>
        <taxon>Preaxostyla</taxon>
        <taxon>Oxymonadida</taxon>
        <taxon>Streblomastigidae</taxon>
        <taxon>Streblomastix</taxon>
    </lineage>
</organism>
<sequence>MTQFKTGMFDMNIAFFCTQATAQISQKVVVFYNPWRSFGQMLTSQSLLDPDKEQYNKRQACFVSYSRTPIEGYCIELSSFSANDLDSIVIKRCCWKLQN</sequence>
<comment type="caution">
    <text evidence="1">The sequence shown here is derived from an EMBL/GenBank/DDBJ whole genome shotgun (WGS) entry which is preliminary data.</text>
</comment>
<name>A0A5J4UXD0_9EUKA</name>